<keyword evidence="1" id="KW-0238">DNA-binding</keyword>
<dbReference type="EMBL" id="JAIZAY010000011">
    <property type="protein sequence ID" value="KAJ8033094.1"/>
    <property type="molecule type" value="Genomic_DNA"/>
</dbReference>
<gene>
    <name evidence="4" type="ORF">HOLleu_23229</name>
</gene>
<sequence length="1064" mass="121766">MEDVSAQQGACQKQSADHERGDTTGFGHFCLYLESLLTLEHSETLATLFGYPPAKIDKIKNCDNPSHEFVQLMSERGQICESDISPFINALKSEPVGLNGVAVKVEKAFQHLVKVPPSTVINDFKEKKTRFQEQLKTKYENVCGASRPVPYLRKQFSVNKLFVESGAEFLVKTEGSEEVWSPLKSCRSILIDPQVQSKRRILEGEPGFGKSMFSLQIAHDWINNCESMKDVEILILLRLRQYKNVSSIYAAIKRSLLPKESDLSEQDIEEILRHFQSSTLIILDGYDEYADQENEDTDVNLIINGDMFPDYEVIVTSRRLPPAHSSNTQRIRLTGFDDTSRDTYIKKAVVCSDAQAAKEIKDFFSGNPLSGHLYHIPLFFVMAAHMTHWHTQFKNIKTVTKFFQSIIACLFSHEQIRETGTSKLDNQQSVNSHQKLSEVAYEGLGGQKQLVSWDKNFLCKRLGQALYDKYVRIGILIEEEMFDFESFADKTEVSFYHKLFHEWFAAQYIAQKAARSDVGFQPWPVNFSVCYRDGRCVPFKRYRQCAKQHLLKRLDPTDANYMYQFACGLNADAAVKVIEHIDDAECFMDCTLMCIREWGGNLADILHTVTSLCSQGFIINHTHTSMHEEATMEVVKFASSRKAARLYSVPKSTLNDKLKGRVQLQAKSGPMTNLSKAEEDRLESWLLKMSQIGYGQTKRELKTTVKKILDEDQRTTMFKDNLPGRDWFKRFLARHPKISERCGEALGKERAVLTTEKIDAWYHEFYEYMTKDSDLEGKGLEILGDPRRIFNCDESGFPLSGKTEKVLSPRGSRNVYQLSNSDRRQITVLACINAAGTFVPPMLIYPGIRFRYDPLNNAPESWCIGRSPSGWIDSGVFFEWTANHFLPFVKKNDIPLPVLLLLDGHSSHLSLEIAEFCNEKGIIYWILHLKRSNLHVPVIPTLGELQIWGSGLEISEEDMKGILQYSSKCLGLKVLMFFQCFLPRYIVVTESLRSRDFTVLWSPAKAYILNFEFHQWEVTQLFSNIEFRKIDEECEAAKNARANRGAPISDKEYEGVRSLYAKNH</sequence>
<name>A0A9Q1BV07_HOLLE</name>
<protein>
    <submittedName>
        <fullName evidence="4">NLR family CARD domain-containing protein 4</fullName>
    </submittedName>
</protein>
<dbReference type="Proteomes" id="UP001152320">
    <property type="component" value="Chromosome 11"/>
</dbReference>
<keyword evidence="5" id="KW-1185">Reference proteome</keyword>
<evidence type="ECO:0000313" key="4">
    <source>
        <dbReference type="EMBL" id="KAJ8033094.1"/>
    </source>
</evidence>
<comment type="caution">
    <text evidence="4">The sequence shown here is derived from an EMBL/GenBank/DDBJ whole genome shotgun (WGS) entry which is preliminary data.</text>
</comment>
<dbReference type="AlphaFoldDB" id="A0A9Q1BV07"/>
<dbReference type="PROSITE" id="PS51253">
    <property type="entry name" value="HTH_CENPB"/>
    <property type="match status" value="1"/>
</dbReference>
<dbReference type="PANTHER" id="PTHR46312:SF2">
    <property type="entry name" value="NUCLEOTIDE-BINDING OLIGOMERIZATION DOMAIN-CONTAINING PROTEIN 2-LIKE"/>
    <property type="match status" value="1"/>
</dbReference>
<evidence type="ECO:0000259" key="3">
    <source>
        <dbReference type="PROSITE" id="PS51253"/>
    </source>
</evidence>
<dbReference type="Gene3D" id="3.40.50.300">
    <property type="entry name" value="P-loop containing nucleotide triphosphate hydrolases"/>
    <property type="match status" value="1"/>
</dbReference>
<proteinExistence type="predicted"/>
<dbReference type="InterPro" id="IPR027417">
    <property type="entry name" value="P-loop_NTPase"/>
</dbReference>
<feature type="domain" description="HTH CENPB-type" evidence="3">
    <location>
        <begin position="666"/>
        <end position="741"/>
    </location>
</feature>
<dbReference type="PROSITE" id="PS50837">
    <property type="entry name" value="NACHT"/>
    <property type="match status" value="1"/>
</dbReference>
<evidence type="ECO:0000256" key="1">
    <source>
        <dbReference type="ARBA" id="ARBA00023125"/>
    </source>
</evidence>
<dbReference type="InterPro" id="IPR036397">
    <property type="entry name" value="RNaseH_sf"/>
</dbReference>
<evidence type="ECO:0000313" key="5">
    <source>
        <dbReference type="Proteomes" id="UP001152320"/>
    </source>
</evidence>
<reference evidence="4" key="1">
    <citation type="submission" date="2021-10" db="EMBL/GenBank/DDBJ databases">
        <title>Tropical sea cucumber genome reveals ecological adaptation and Cuvierian tubules defense mechanism.</title>
        <authorList>
            <person name="Chen T."/>
        </authorList>
    </citation>
    <scope>NUCLEOTIDE SEQUENCE</scope>
    <source>
        <strain evidence="4">Nanhai2018</strain>
        <tissue evidence="4">Muscle</tissue>
    </source>
</reference>
<dbReference type="InterPro" id="IPR007111">
    <property type="entry name" value="NACHT_NTPase"/>
</dbReference>
<evidence type="ECO:0000259" key="2">
    <source>
        <dbReference type="PROSITE" id="PS50837"/>
    </source>
</evidence>
<dbReference type="Pfam" id="PF03184">
    <property type="entry name" value="DDE_1"/>
    <property type="match status" value="1"/>
</dbReference>
<dbReference type="GO" id="GO:0003677">
    <property type="term" value="F:DNA binding"/>
    <property type="evidence" value="ECO:0007669"/>
    <property type="project" value="UniProtKB-KW"/>
</dbReference>
<dbReference type="PANTHER" id="PTHR46312">
    <property type="entry name" value="NACHT DOMAIN-CONTAINING PROTEIN"/>
    <property type="match status" value="1"/>
</dbReference>
<dbReference type="InterPro" id="IPR006600">
    <property type="entry name" value="HTH_CenpB_DNA-bd_dom"/>
</dbReference>
<dbReference type="Gene3D" id="3.30.420.10">
    <property type="entry name" value="Ribonuclease H-like superfamily/Ribonuclease H"/>
    <property type="match status" value="1"/>
</dbReference>
<dbReference type="InterPro" id="IPR004875">
    <property type="entry name" value="DDE_SF_endonuclease_dom"/>
</dbReference>
<dbReference type="Pfam" id="PF05729">
    <property type="entry name" value="NACHT"/>
    <property type="match status" value="1"/>
</dbReference>
<organism evidence="4 5">
    <name type="scientific">Holothuria leucospilota</name>
    <name type="common">Black long sea cucumber</name>
    <name type="synonym">Mertensiothuria leucospilota</name>
    <dbReference type="NCBI Taxonomy" id="206669"/>
    <lineage>
        <taxon>Eukaryota</taxon>
        <taxon>Metazoa</taxon>
        <taxon>Echinodermata</taxon>
        <taxon>Eleutherozoa</taxon>
        <taxon>Echinozoa</taxon>
        <taxon>Holothuroidea</taxon>
        <taxon>Aspidochirotacea</taxon>
        <taxon>Aspidochirotida</taxon>
        <taxon>Holothuriidae</taxon>
        <taxon>Holothuria</taxon>
    </lineage>
</organism>
<feature type="domain" description="NACHT" evidence="2">
    <location>
        <begin position="198"/>
        <end position="318"/>
    </location>
</feature>
<dbReference type="OrthoDB" id="427518at2759"/>
<accession>A0A9Q1BV07</accession>
<dbReference type="SUPFAM" id="SSF52540">
    <property type="entry name" value="P-loop containing nucleoside triphosphate hydrolases"/>
    <property type="match status" value="1"/>
</dbReference>